<evidence type="ECO:0000313" key="11">
    <source>
        <dbReference type="EMBL" id="QWS05417.1"/>
    </source>
</evidence>
<sequence>MLIFVCLSLFMISLLMLIKDSNHFFMVVLSLDVMGMSLVPGCSSLFAGLGFVSKGLAVLVMSLGVCEACLGLAILVSMVRYKGIVSASSGLSCNF</sequence>
<keyword evidence="6 10" id="KW-1133">Transmembrane helix</keyword>
<evidence type="ECO:0000256" key="4">
    <source>
        <dbReference type="ARBA" id="ARBA00022692"/>
    </source>
</evidence>
<evidence type="ECO:0000256" key="3">
    <source>
        <dbReference type="ARBA" id="ARBA00016612"/>
    </source>
</evidence>
<organism evidence="11">
    <name type="scientific">Cultellus attenuatus</name>
    <dbReference type="NCBI Taxonomy" id="444100"/>
    <lineage>
        <taxon>Eukaryota</taxon>
        <taxon>Metazoa</taxon>
        <taxon>Spiralia</taxon>
        <taxon>Lophotrochozoa</taxon>
        <taxon>Mollusca</taxon>
        <taxon>Bivalvia</taxon>
        <taxon>Autobranchia</taxon>
        <taxon>Heteroconchia</taxon>
        <taxon>Euheterodonta</taxon>
        <taxon>Imparidentia</taxon>
        <taxon>Adapedonta</taxon>
        <taxon>Solenoidea</taxon>
        <taxon>Cultellidae</taxon>
        <taxon>Cultellus</taxon>
    </lineage>
</organism>
<feature type="transmembrane region" description="Helical" evidence="10">
    <location>
        <begin position="27"/>
        <end position="49"/>
    </location>
</feature>
<proteinExistence type="inferred from homology"/>
<keyword evidence="8 10" id="KW-0472">Membrane</keyword>
<evidence type="ECO:0000256" key="2">
    <source>
        <dbReference type="ARBA" id="ARBA00010519"/>
    </source>
</evidence>
<comment type="subcellular location">
    <subcellularLocation>
        <location evidence="1">Membrane</location>
        <topology evidence="1">Multi-pass membrane protein</topology>
    </subcellularLocation>
</comment>
<dbReference type="InterPro" id="IPR039428">
    <property type="entry name" value="NUOK/Mnh_C1-like"/>
</dbReference>
<comment type="similarity">
    <text evidence="2">Belongs to the complex I subunit 4L family.</text>
</comment>
<gene>
    <name evidence="11" type="primary">nad4l</name>
</gene>
<evidence type="ECO:0000256" key="7">
    <source>
        <dbReference type="ARBA" id="ARBA00023027"/>
    </source>
</evidence>
<evidence type="ECO:0000256" key="1">
    <source>
        <dbReference type="ARBA" id="ARBA00004141"/>
    </source>
</evidence>
<evidence type="ECO:0000256" key="5">
    <source>
        <dbReference type="ARBA" id="ARBA00022967"/>
    </source>
</evidence>
<dbReference type="EMBL" id="MW653805">
    <property type="protein sequence ID" value="QWS05417.1"/>
    <property type="molecule type" value="Genomic_DNA"/>
</dbReference>
<keyword evidence="5" id="KW-1278">Translocase</keyword>
<geneLocation type="mitochondrion" evidence="11"/>
<dbReference type="GO" id="GO:0016020">
    <property type="term" value="C:membrane"/>
    <property type="evidence" value="ECO:0007669"/>
    <property type="project" value="UniProtKB-SubCell"/>
</dbReference>
<dbReference type="Pfam" id="PF00420">
    <property type="entry name" value="Oxidored_q2"/>
    <property type="match status" value="1"/>
</dbReference>
<dbReference type="Gene3D" id="1.10.287.3510">
    <property type="match status" value="1"/>
</dbReference>
<accession>A0A8H2SMW3</accession>
<keyword evidence="11" id="KW-0496">Mitochondrion</keyword>
<evidence type="ECO:0000256" key="9">
    <source>
        <dbReference type="ARBA" id="ARBA00031586"/>
    </source>
</evidence>
<name>A0A8H2SMW3_9BIVA</name>
<evidence type="ECO:0000256" key="8">
    <source>
        <dbReference type="ARBA" id="ARBA00023136"/>
    </source>
</evidence>
<protein>
    <recommendedName>
        <fullName evidence="3">NADH-ubiquinone oxidoreductase chain 4L</fullName>
    </recommendedName>
    <alternativeName>
        <fullName evidence="9">NADH dehydrogenase subunit 4L</fullName>
    </alternativeName>
</protein>
<keyword evidence="4 10" id="KW-0812">Transmembrane</keyword>
<keyword evidence="7" id="KW-0520">NAD</keyword>
<dbReference type="AlphaFoldDB" id="A0A8H2SMW3"/>
<feature type="transmembrane region" description="Helical" evidence="10">
    <location>
        <begin position="56"/>
        <end position="79"/>
    </location>
</feature>
<reference evidence="11" key="1">
    <citation type="submission" date="2021-02" db="EMBL/GenBank/DDBJ databases">
        <authorList>
            <person name="Li H."/>
            <person name="Yu R."/>
            <person name="Ma P."/>
            <person name="Li C."/>
        </authorList>
    </citation>
    <scope>NUCLEOTIDE SEQUENCE</scope>
</reference>
<evidence type="ECO:0000256" key="6">
    <source>
        <dbReference type="ARBA" id="ARBA00022989"/>
    </source>
</evidence>
<evidence type="ECO:0000256" key="10">
    <source>
        <dbReference type="SAM" id="Phobius"/>
    </source>
</evidence>